<feature type="region of interest" description="Disordered" evidence="1">
    <location>
        <begin position="159"/>
        <end position="208"/>
    </location>
</feature>
<evidence type="ECO:0000313" key="3">
    <source>
        <dbReference type="EMBL" id="KOO21253.1"/>
    </source>
</evidence>
<dbReference type="Proteomes" id="UP000037460">
    <property type="component" value="Unassembled WGS sequence"/>
</dbReference>
<proteinExistence type="predicted"/>
<keyword evidence="4" id="KW-1185">Reference proteome</keyword>
<comment type="caution">
    <text evidence="3">The sequence shown here is derived from an EMBL/GenBank/DDBJ whole genome shotgun (WGS) entry which is preliminary data.</text>
</comment>
<feature type="domain" description="BAH" evidence="2">
    <location>
        <begin position="11"/>
        <end position="137"/>
    </location>
</feature>
<gene>
    <name evidence="3" type="ORF">Ctob_000506</name>
</gene>
<feature type="compositionally biased region" description="Low complexity" evidence="1">
    <location>
        <begin position="163"/>
        <end position="182"/>
    </location>
</feature>
<dbReference type="InterPro" id="IPR043151">
    <property type="entry name" value="BAH_sf"/>
</dbReference>
<sequence length="208" mass="22726">MSLDSIEVQGRRYSVFEYVYLRPWPNSEPWVARIEEIVASIGRSNKVQQSLSVRWFYRRRDLLPSGECEFPACDNEAREVYLVPGKLDQVEIKTLLGSCKVVCSTDVPDLAAYLQEDDTYFYRYEYDLAAAKARSVGTAQRDKQCPLFRLPGGKPLGSETVDAPASVPASAAGAEPSAMAPPAARPVKRARLDTAAPAAAAPSAVLGP</sequence>
<protein>
    <recommendedName>
        <fullName evidence="2">BAH domain-containing protein</fullName>
    </recommendedName>
</protein>
<dbReference type="AlphaFoldDB" id="A0A0M0J4W1"/>
<feature type="compositionally biased region" description="Low complexity" evidence="1">
    <location>
        <begin position="195"/>
        <end position="208"/>
    </location>
</feature>
<evidence type="ECO:0000259" key="2">
    <source>
        <dbReference type="PROSITE" id="PS51038"/>
    </source>
</evidence>
<evidence type="ECO:0000256" key="1">
    <source>
        <dbReference type="SAM" id="MobiDB-lite"/>
    </source>
</evidence>
<accession>A0A0M0J4W1</accession>
<name>A0A0M0J4W1_9EUKA</name>
<reference evidence="4" key="1">
    <citation type="journal article" date="2015" name="PLoS Genet.">
        <title>Genome Sequence and Transcriptome Analyses of Chrysochromulina tobin: Metabolic Tools for Enhanced Algal Fitness in the Prominent Order Prymnesiales (Haptophyceae).</title>
        <authorList>
            <person name="Hovde B.T."/>
            <person name="Deodato C.R."/>
            <person name="Hunsperger H.M."/>
            <person name="Ryken S.A."/>
            <person name="Yost W."/>
            <person name="Jha R.K."/>
            <person name="Patterson J."/>
            <person name="Monnat R.J. Jr."/>
            <person name="Barlow S.B."/>
            <person name="Starkenburg S.R."/>
            <person name="Cattolico R.A."/>
        </authorList>
    </citation>
    <scope>NUCLEOTIDE SEQUENCE</scope>
    <source>
        <strain evidence="4">CCMP291</strain>
    </source>
</reference>
<dbReference type="GO" id="GO:0003682">
    <property type="term" value="F:chromatin binding"/>
    <property type="evidence" value="ECO:0007669"/>
    <property type="project" value="InterPro"/>
</dbReference>
<dbReference type="PROSITE" id="PS51038">
    <property type="entry name" value="BAH"/>
    <property type="match status" value="1"/>
</dbReference>
<dbReference type="EMBL" id="JWZX01003377">
    <property type="protein sequence ID" value="KOO21253.1"/>
    <property type="molecule type" value="Genomic_DNA"/>
</dbReference>
<feature type="non-terminal residue" evidence="3">
    <location>
        <position position="208"/>
    </location>
</feature>
<dbReference type="CDD" id="cd04370">
    <property type="entry name" value="BAH"/>
    <property type="match status" value="1"/>
</dbReference>
<dbReference type="Gene3D" id="2.30.30.490">
    <property type="match status" value="1"/>
</dbReference>
<evidence type="ECO:0000313" key="4">
    <source>
        <dbReference type="Proteomes" id="UP000037460"/>
    </source>
</evidence>
<organism evidence="3 4">
    <name type="scientific">Chrysochromulina tobinii</name>
    <dbReference type="NCBI Taxonomy" id="1460289"/>
    <lineage>
        <taxon>Eukaryota</taxon>
        <taxon>Haptista</taxon>
        <taxon>Haptophyta</taxon>
        <taxon>Prymnesiophyceae</taxon>
        <taxon>Prymnesiales</taxon>
        <taxon>Chrysochromulinaceae</taxon>
        <taxon>Chrysochromulina</taxon>
    </lineage>
</organism>
<dbReference type="Pfam" id="PF01426">
    <property type="entry name" value="BAH"/>
    <property type="match status" value="1"/>
</dbReference>
<dbReference type="SMART" id="SM00439">
    <property type="entry name" value="BAH"/>
    <property type="match status" value="1"/>
</dbReference>
<dbReference type="InterPro" id="IPR001025">
    <property type="entry name" value="BAH_dom"/>
</dbReference>